<reference evidence="10" key="1">
    <citation type="journal article" date="2019" name="Int. J. Syst. Evol. Microbiol.">
        <title>The Global Catalogue of Microorganisms (GCM) 10K type strain sequencing project: providing services to taxonomists for standard genome sequencing and annotation.</title>
        <authorList>
            <consortium name="The Broad Institute Genomics Platform"/>
            <consortium name="The Broad Institute Genome Sequencing Center for Infectious Disease"/>
            <person name="Wu L."/>
            <person name="Ma J."/>
        </authorList>
    </citation>
    <scope>NUCLEOTIDE SEQUENCE [LARGE SCALE GENOMIC DNA]</scope>
    <source>
        <strain evidence="10">KCTC 3950</strain>
    </source>
</reference>
<dbReference type="Pfam" id="PF00672">
    <property type="entry name" value="HAMP"/>
    <property type="match status" value="1"/>
</dbReference>
<evidence type="ECO:0000256" key="2">
    <source>
        <dbReference type="ARBA" id="ARBA00022475"/>
    </source>
</evidence>
<feature type="transmembrane region" description="Helical" evidence="5">
    <location>
        <begin position="103"/>
        <end position="123"/>
    </location>
</feature>
<comment type="subcellular location">
    <subcellularLocation>
        <location evidence="1">Cell membrane</location>
    </subcellularLocation>
</comment>
<dbReference type="Gene3D" id="6.10.340.10">
    <property type="match status" value="1"/>
</dbReference>
<dbReference type="PANTHER" id="PTHR43155:SF2">
    <property type="entry name" value="CYCLIC DI-GMP PHOSPHODIESTERASE PA4108"/>
    <property type="match status" value="1"/>
</dbReference>
<dbReference type="CDD" id="cd06225">
    <property type="entry name" value="HAMP"/>
    <property type="match status" value="1"/>
</dbReference>
<gene>
    <name evidence="9" type="ORF">ACFSUF_00740</name>
</gene>
<dbReference type="SUPFAM" id="SSF109604">
    <property type="entry name" value="HD-domain/PDEase-like"/>
    <property type="match status" value="1"/>
</dbReference>
<evidence type="ECO:0000259" key="7">
    <source>
        <dbReference type="PROSITE" id="PS51831"/>
    </source>
</evidence>
<dbReference type="CDD" id="cd00077">
    <property type="entry name" value="HDc"/>
    <property type="match status" value="1"/>
</dbReference>
<evidence type="ECO:0000256" key="3">
    <source>
        <dbReference type="ARBA" id="ARBA00023136"/>
    </source>
</evidence>
<feature type="transmembrane region" description="Helical" evidence="5">
    <location>
        <begin position="228"/>
        <end position="250"/>
    </location>
</feature>
<keyword evidence="5" id="KW-1133">Transmembrane helix</keyword>
<evidence type="ECO:0000313" key="10">
    <source>
        <dbReference type="Proteomes" id="UP001597541"/>
    </source>
</evidence>
<proteinExistence type="predicted"/>
<evidence type="ECO:0000313" key="9">
    <source>
        <dbReference type="EMBL" id="MFD2610943.1"/>
    </source>
</evidence>
<dbReference type="GO" id="GO:0016787">
    <property type="term" value="F:hydrolase activity"/>
    <property type="evidence" value="ECO:0007669"/>
    <property type="project" value="UniProtKB-KW"/>
</dbReference>
<protein>
    <submittedName>
        <fullName evidence="9">HD-GYP domain-containing protein</fullName>
        <ecNumber evidence="9">3.1.4.-</ecNumber>
    </submittedName>
</protein>
<comment type="caution">
    <text evidence="9">The sequence shown here is derived from an EMBL/GenBank/DDBJ whole genome shotgun (WGS) entry which is preliminary data.</text>
</comment>
<feature type="transmembrane region" description="Helical" evidence="5">
    <location>
        <begin position="196"/>
        <end position="216"/>
    </location>
</feature>
<feature type="domain" description="HD-GYP" evidence="8">
    <location>
        <begin position="306"/>
        <end position="504"/>
    </location>
</feature>
<dbReference type="EC" id="3.1.4.-" evidence="9"/>
<feature type="transmembrane region" description="Helical" evidence="5">
    <location>
        <begin position="135"/>
        <end position="156"/>
    </location>
</feature>
<feature type="domain" description="HD" evidence="7">
    <location>
        <begin position="328"/>
        <end position="453"/>
    </location>
</feature>
<evidence type="ECO:0000259" key="6">
    <source>
        <dbReference type="PROSITE" id="PS50885"/>
    </source>
</evidence>
<name>A0ABW5P714_9BACL</name>
<organism evidence="9 10">
    <name type="scientific">Paenibacillus gansuensis</name>
    <dbReference type="NCBI Taxonomy" id="306542"/>
    <lineage>
        <taxon>Bacteria</taxon>
        <taxon>Bacillati</taxon>
        <taxon>Bacillota</taxon>
        <taxon>Bacilli</taxon>
        <taxon>Bacillales</taxon>
        <taxon>Paenibacillaceae</taxon>
        <taxon>Paenibacillus</taxon>
    </lineage>
</organism>
<dbReference type="SMART" id="SM00471">
    <property type="entry name" value="HDc"/>
    <property type="match status" value="1"/>
</dbReference>
<feature type="transmembrane region" description="Helical" evidence="5">
    <location>
        <begin position="44"/>
        <end position="65"/>
    </location>
</feature>
<dbReference type="EMBL" id="JBHUME010000002">
    <property type="protein sequence ID" value="MFD2610943.1"/>
    <property type="molecule type" value="Genomic_DNA"/>
</dbReference>
<dbReference type="SUPFAM" id="SSF158472">
    <property type="entry name" value="HAMP domain-like"/>
    <property type="match status" value="1"/>
</dbReference>
<keyword evidence="3 5" id="KW-0472">Membrane</keyword>
<keyword evidence="9" id="KW-0378">Hydrolase</keyword>
<accession>A0ABW5P714</accession>
<dbReference type="PANTHER" id="PTHR43155">
    <property type="entry name" value="CYCLIC DI-GMP PHOSPHODIESTERASE PA4108-RELATED"/>
    <property type="match status" value="1"/>
</dbReference>
<sequence>MTLFTLFIKRLVRNYLFGSSAAVLGVGSVLLFSTLEVSVRETWILLGVMISSLMIMFSFELALFYRHIGPIRRAFSEGEPGILVLKQAYIQTHRFPILSVQRIFGPHLFGLAVPSGTMLYLLIRKGTVSIPMDYLWLGAAGALLVASMHALIEFFLTNHAIRPVLVHLRQQSAVLHQTDLSLDGQVLVSIQRKFQLSAFLIGTFPLFLFMLASQIRLSDLPEGYTADYYKWAAIILAVCVAFSSLGAWLLSRDVKEPIRDLYASLDQVRNGDFETAAPDIYTDEFSQLVAGFNHMVRGLKFREQMNNQLISSYFTTLAAALDARDPYTAGHSERVARYSVLIGTEAGLPEAEMELLQKAALLHDIGKIGVRDTVLLKEGRLTDEEFELIKLHPVLGENILKQIEPAEALAAILPGVRSHHEQYNGRGYPDRLAGEDIPLLGRIIAIADAYDAMTSDRPYRKGMPVEKALGILEEGSGTQWDPAFTPLFIRQMRASATPLEAAGREGRSAMQAAAGSESGPAVPAGSGSEQRSLASAASDAG</sequence>
<feature type="transmembrane region" description="Helical" evidence="5">
    <location>
        <begin position="12"/>
        <end position="32"/>
    </location>
</feature>
<dbReference type="Gene3D" id="1.10.3210.10">
    <property type="entry name" value="Hypothetical protein af1432"/>
    <property type="match status" value="1"/>
</dbReference>
<keyword evidence="2" id="KW-1003">Cell membrane</keyword>
<dbReference type="SMART" id="SM00304">
    <property type="entry name" value="HAMP"/>
    <property type="match status" value="1"/>
</dbReference>
<dbReference type="InterPro" id="IPR037522">
    <property type="entry name" value="HD_GYP_dom"/>
</dbReference>
<dbReference type="Proteomes" id="UP001597541">
    <property type="component" value="Unassembled WGS sequence"/>
</dbReference>
<evidence type="ECO:0000256" key="4">
    <source>
        <dbReference type="SAM" id="MobiDB-lite"/>
    </source>
</evidence>
<dbReference type="PROSITE" id="PS51832">
    <property type="entry name" value="HD_GYP"/>
    <property type="match status" value="1"/>
</dbReference>
<dbReference type="InterPro" id="IPR003660">
    <property type="entry name" value="HAMP_dom"/>
</dbReference>
<dbReference type="Pfam" id="PF13487">
    <property type="entry name" value="HD_5"/>
    <property type="match status" value="1"/>
</dbReference>
<evidence type="ECO:0000256" key="5">
    <source>
        <dbReference type="SAM" id="Phobius"/>
    </source>
</evidence>
<dbReference type="RefSeq" id="WP_377599134.1">
    <property type="nucleotide sequence ID" value="NZ_JBHUME010000002.1"/>
</dbReference>
<evidence type="ECO:0000259" key="8">
    <source>
        <dbReference type="PROSITE" id="PS51832"/>
    </source>
</evidence>
<evidence type="ECO:0000256" key="1">
    <source>
        <dbReference type="ARBA" id="ARBA00004236"/>
    </source>
</evidence>
<feature type="domain" description="HAMP" evidence="6">
    <location>
        <begin position="252"/>
        <end position="304"/>
    </location>
</feature>
<dbReference type="InterPro" id="IPR003607">
    <property type="entry name" value="HD/PDEase_dom"/>
</dbReference>
<dbReference type="InterPro" id="IPR006674">
    <property type="entry name" value="HD_domain"/>
</dbReference>
<dbReference type="PROSITE" id="PS50885">
    <property type="entry name" value="HAMP"/>
    <property type="match status" value="1"/>
</dbReference>
<keyword evidence="10" id="KW-1185">Reference proteome</keyword>
<feature type="region of interest" description="Disordered" evidence="4">
    <location>
        <begin position="499"/>
        <end position="541"/>
    </location>
</feature>
<keyword evidence="5" id="KW-0812">Transmembrane</keyword>
<dbReference type="PROSITE" id="PS51831">
    <property type="entry name" value="HD"/>
    <property type="match status" value="1"/>
</dbReference>